<feature type="signal peptide" evidence="1">
    <location>
        <begin position="1"/>
        <end position="19"/>
    </location>
</feature>
<evidence type="ECO:0000256" key="1">
    <source>
        <dbReference type="SAM" id="SignalP"/>
    </source>
</evidence>
<gene>
    <name evidence="2" type="ORF">FHS60_002002</name>
</gene>
<dbReference type="Proteomes" id="UP000541425">
    <property type="component" value="Unassembled WGS sequence"/>
</dbReference>
<evidence type="ECO:0000313" key="2">
    <source>
        <dbReference type="EMBL" id="MBB3703511.1"/>
    </source>
</evidence>
<accession>A0A7W5YGW5</accession>
<proteinExistence type="predicted"/>
<evidence type="ECO:0000313" key="3">
    <source>
        <dbReference type="Proteomes" id="UP000541425"/>
    </source>
</evidence>
<dbReference type="AlphaFoldDB" id="A0A7W5YGW5"/>
<protein>
    <recommendedName>
        <fullName evidence="4">T9SS C-terminal target domain-containing protein</fullName>
    </recommendedName>
</protein>
<organism evidence="2 3">
    <name type="scientific">Alloprevotella rava</name>
    <dbReference type="NCBI Taxonomy" id="671218"/>
    <lineage>
        <taxon>Bacteria</taxon>
        <taxon>Pseudomonadati</taxon>
        <taxon>Bacteroidota</taxon>
        <taxon>Bacteroidia</taxon>
        <taxon>Bacteroidales</taxon>
        <taxon>Prevotellaceae</taxon>
        <taxon>Alloprevotella</taxon>
    </lineage>
</organism>
<feature type="chain" id="PRO_5030718468" description="T9SS C-terminal target domain-containing protein" evidence="1">
    <location>
        <begin position="20"/>
        <end position="152"/>
    </location>
</feature>
<sequence length="152" mass="16170">MKRISILAAFLLLAAGAKAQTYSYLTFQQTDGTQKSLTANGLKITFSGNTLTATSAEGTTTLPLTGLSKMFFTSEVSGVLNPTGGQTLVTIGESSISVLAPVGTTIRVYTTDGRLLTNFRKRWNGTEEICSGLERGLYLVSVGSVTSKVYIR</sequence>
<evidence type="ECO:0008006" key="4">
    <source>
        <dbReference type="Google" id="ProtNLM"/>
    </source>
</evidence>
<reference evidence="2 3" key="1">
    <citation type="submission" date="2020-08" db="EMBL/GenBank/DDBJ databases">
        <title>Genomic Encyclopedia of Type Strains, Phase IV (KMG-IV): sequencing the most valuable type-strain genomes for metagenomic binning, comparative biology and taxonomic classification.</title>
        <authorList>
            <person name="Goeker M."/>
        </authorList>
    </citation>
    <scope>NUCLEOTIDE SEQUENCE [LARGE SCALE GENOMIC DNA]</scope>
    <source>
        <strain evidence="2 3">DSM 22548</strain>
    </source>
</reference>
<comment type="caution">
    <text evidence="2">The sequence shown here is derived from an EMBL/GenBank/DDBJ whole genome shotgun (WGS) entry which is preliminary data.</text>
</comment>
<dbReference type="EMBL" id="JACICA010000014">
    <property type="protein sequence ID" value="MBB3703511.1"/>
    <property type="molecule type" value="Genomic_DNA"/>
</dbReference>
<keyword evidence="1" id="KW-0732">Signal</keyword>
<name>A0A7W5YGW5_9BACT</name>
<dbReference type="RefSeq" id="WP_183697908.1">
    <property type="nucleotide sequence ID" value="NZ_JACICA010000014.1"/>
</dbReference>